<dbReference type="EC" id="2.1.1.319" evidence="3"/>
<dbReference type="InterPro" id="IPR036236">
    <property type="entry name" value="Znf_C2H2_sf"/>
</dbReference>
<evidence type="ECO:0000256" key="1">
    <source>
        <dbReference type="ARBA" id="ARBA00004123"/>
    </source>
</evidence>
<reference evidence="21 22" key="1">
    <citation type="journal article" date="2018" name="Nat. Ecol. Evol.">
        <title>Pezizomycetes genomes reveal the molecular basis of ectomycorrhizal truffle lifestyle.</title>
        <authorList>
            <person name="Murat C."/>
            <person name="Payen T."/>
            <person name="Noel B."/>
            <person name="Kuo A."/>
            <person name="Morin E."/>
            <person name="Chen J."/>
            <person name="Kohler A."/>
            <person name="Krizsan K."/>
            <person name="Balestrini R."/>
            <person name="Da Silva C."/>
            <person name="Montanini B."/>
            <person name="Hainaut M."/>
            <person name="Levati E."/>
            <person name="Barry K.W."/>
            <person name="Belfiori B."/>
            <person name="Cichocki N."/>
            <person name="Clum A."/>
            <person name="Dockter R.B."/>
            <person name="Fauchery L."/>
            <person name="Guy J."/>
            <person name="Iotti M."/>
            <person name="Le Tacon F."/>
            <person name="Lindquist E.A."/>
            <person name="Lipzen A."/>
            <person name="Malagnac F."/>
            <person name="Mello A."/>
            <person name="Molinier V."/>
            <person name="Miyauchi S."/>
            <person name="Poulain J."/>
            <person name="Riccioni C."/>
            <person name="Rubini A."/>
            <person name="Sitrit Y."/>
            <person name="Splivallo R."/>
            <person name="Traeger S."/>
            <person name="Wang M."/>
            <person name="Zifcakova L."/>
            <person name="Wipf D."/>
            <person name="Zambonelli A."/>
            <person name="Paolocci F."/>
            <person name="Nowrousian M."/>
            <person name="Ottonello S."/>
            <person name="Baldrian P."/>
            <person name="Spatafora J.W."/>
            <person name="Henrissat B."/>
            <person name="Nagy L.G."/>
            <person name="Aury J.M."/>
            <person name="Wincker P."/>
            <person name="Grigoriev I.V."/>
            <person name="Bonfante P."/>
            <person name="Martin F.M."/>
        </authorList>
    </citation>
    <scope>NUCLEOTIDE SEQUENCE [LARGE SCALE GENOMIC DNA]</scope>
    <source>
        <strain evidence="21 22">ATCC MYA-4762</strain>
    </source>
</reference>
<proteinExistence type="predicted"/>
<protein>
    <recommendedName>
        <fullName evidence="3">type I protein arginine methyltransferase</fullName>
        <ecNumber evidence="3">2.1.1.319</ecNumber>
    </recommendedName>
</protein>
<dbReference type="GO" id="GO:0008270">
    <property type="term" value="F:zinc ion binding"/>
    <property type="evidence" value="ECO:0007669"/>
    <property type="project" value="UniProtKB-KW"/>
</dbReference>
<keyword evidence="11" id="KW-0862">Zinc</keyword>
<dbReference type="PANTHER" id="PTHR11006">
    <property type="entry name" value="PROTEIN ARGININE N-METHYLTRANSFERASE"/>
    <property type="match status" value="1"/>
</dbReference>
<dbReference type="GO" id="GO:0042054">
    <property type="term" value="F:histone methyltransferase activity"/>
    <property type="evidence" value="ECO:0007669"/>
    <property type="project" value="TreeGrafter"/>
</dbReference>
<feature type="domain" description="Protein arginine N-methyltransferase" evidence="20">
    <location>
        <begin position="363"/>
        <end position="481"/>
    </location>
</feature>
<keyword evidence="12" id="KW-0539">Nucleus</keyword>
<evidence type="ECO:0000256" key="13">
    <source>
        <dbReference type="ARBA" id="ARBA00047384"/>
    </source>
</evidence>
<evidence type="ECO:0000256" key="6">
    <source>
        <dbReference type="ARBA" id="ARBA00022603"/>
    </source>
</evidence>
<evidence type="ECO:0000256" key="8">
    <source>
        <dbReference type="ARBA" id="ARBA00022691"/>
    </source>
</evidence>
<dbReference type="GO" id="GO:0035242">
    <property type="term" value="F:protein-arginine omega-N asymmetric methyltransferase activity"/>
    <property type="evidence" value="ECO:0007669"/>
    <property type="project" value="UniProtKB-EC"/>
</dbReference>
<feature type="domain" description="Protein arginine N-methyltransferase" evidence="20">
    <location>
        <begin position="506"/>
        <end position="569"/>
    </location>
</feature>
<feature type="compositionally biased region" description="Acidic residues" evidence="17">
    <location>
        <begin position="16"/>
        <end position="30"/>
    </location>
</feature>
<dbReference type="EMBL" id="ML121545">
    <property type="protein sequence ID" value="RPB23639.1"/>
    <property type="molecule type" value="Genomic_DNA"/>
</dbReference>
<dbReference type="InterPro" id="IPR025799">
    <property type="entry name" value="Arg_MeTrfase"/>
</dbReference>
<keyword evidence="4" id="KW-0963">Cytoplasm</keyword>
<gene>
    <name evidence="21" type="ORF">L211DRAFT_862218</name>
</gene>
<feature type="region of interest" description="Disordered" evidence="17">
    <location>
        <begin position="180"/>
        <end position="201"/>
    </location>
</feature>
<evidence type="ECO:0000256" key="15">
    <source>
        <dbReference type="PROSITE-ProRule" id="PRU01015"/>
    </source>
</evidence>
<dbReference type="Pfam" id="PF13649">
    <property type="entry name" value="Methyltransf_25"/>
    <property type="match status" value="1"/>
</dbReference>
<dbReference type="AlphaFoldDB" id="A0A3N4LQ38"/>
<dbReference type="FunFam" id="3.40.50.150:FF:000034">
    <property type="entry name" value="Protein arginine N-methyltransferase 3"/>
    <property type="match status" value="1"/>
</dbReference>
<feature type="region of interest" description="Disordered" evidence="17">
    <location>
        <begin position="1"/>
        <end position="30"/>
    </location>
</feature>
<feature type="domain" description="Methyltransferase" evidence="18">
    <location>
        <begin position="255"/>
        <end position="342"/>
    </location>
</feature>
<feature type="domain" description="Protein arginine N-methyltransferase 3-like C2H2 zinc finger" evidence="19">
    <location>
        <begin position="67"/>
        <end position="119"/>
    </location>
</feature>
<keyword evidence="5" id="KW-0597">Phosphoprotein</keyword>
<keyword evidence="16" id="KW-0175">Coiled coil</keyword>
<evidence type="ECO:0000256" key="5">
    <source>
        <dbReference type="ARBA" id="ARBA00022553"/>
    </source>
</evidence>
<accession>A0A3N4LQ38</accession>
<evidence type="ECO:0000256" key="2">
    <source>
        <dbReference type="ARBA" id="ARBA00004514"/>
    </source>
</evidence>
<dbReference type="InterPro" id="IPR041698">
    <property type="entry name" value="Methyltransf_25"/>
</dbReference>
<keyword evidence="10" id="KW-0863">Zinc-finger</keyword>
<dbReference type="PANTHER" id="PTHR11006:SF116">
    <property type="entry name" value="PROTEIN METHYLTRANSFERASE"/>
    <property type="match status" value="1"/>
</dbReference>
<dbReference type="Gene3D" id="3.40.50.150">
    <property type="entry name" value="Vaccinia Virus protein VP39"/>
    <property type="match status" value="1"/>
</dbReference>
<dbReference type="Gene3D" id="2.70.160.11">
    <property type="entry name" value="Hnrnp arginine n-methyltransferase1"/>
    <property type="match status" value="1"/>
</dbReference>
<dbReference type="GO" id="GO:0005829">
    <property type="term" value="C:cytosol"/>
    <property type="evidence" value="ECO:0007669"/>
    <property type="project" value="UniProtKB-SubCell"/>
</dbReference>
<dbReference type="InterPro" id="IPR029063">
    <property type="entry name" value="SAM-dependent_MTases_sf"/>
</dbReference>
<evidence type="ECO:0000256" key="10">
    <source>
        <dbReference type="ARBA" id="ARBA00022771"/>
    </source>
</evidence>
<evidence type="ECO:0000256" key="12">
    <source>
        <dbReference type="ARBA" id="ARBA00023242"/>
    </source>
</evidence>
<evidence type="ECO:0000256" key="9">
    <source>
        <dbReference type="ARBA" id="ARBA00022723"/>
    </source>
</evidence>
<evidence type="ECO:0000256" key="16">
    <source>
        <dbReference type="SAM" id="Coils"/>
    </source>
</evidence>
<keyword evidence="6 15" id="KW-0489">Methyltransferase</keyword>
<dbReference type="GO" id="GO:0032259">
    <property type="term" value="P:methylation"/>
    <property type="evidence" value="ECO:0007669"/>
    <property type="project" value="UniProtKB-KW"/>
</dbReference>
<dbReference type="InterPro" id="IPR049482">
    <property type="entry name" value="ANM3-like_C2H2_Zf"/>
</dbReference>
<comment type="catalytic activity">
    <reaction evidence="14">
        <text>L-arginyl-[protein] + S-adenosyl-L-methionine = N(omega)-methyl-L-arginyl-[protein] + S-adenosyl-L-homocysteine + H(+)</text>
        <dbReference type="Rhea" id="RHEA:48100"/>
        <dbReference type="Rhea" id="RHEA-COMP:10532"/>
        <dbReference type="Rhea" id="RHEA-COMP:11990"/>
        <dbReference type="ChEBI" id="CHEBI:15378"/>
        <dbReference type="ChEBI" id="CHEBI:29965"/>
        <dbReference type="ChEBI" id="CHEBI:57856"/>
        <dbReference type="ChEBI" id="CHEBI:59789"/>
        <dbReference type="ChEBI" id="CHEBI:65280"/>
    </reaction>
    <physiologicalReaction direction="left-to-right" evidence="14">
        <dbReference type="Rhea" id="RHEA:48101"/>
    </physiologicalReaction>
</comment>
<dbReference type="InParanoid" id="A0A3N4LQ38"/>
<evidence type="ECO:0000259" key="20">
    <source>
        <dbReference type="Pfam" id="PF22528"/>
    </source>
</evidence>
<evidence type="ECO:0000256" key="4">
    <source>
        <dbReference type="ARBA" id="ARBA00022490"/>
    </source>
</evidence>
<dbReference type="Pfam" id="PF21137">
    <property type="entry name" value="ANM3_C2H2_Zf"/>
    <property type="match status" value="1"/>
</dbReference>
<feature type="compositionally biased region" description="Basic and acidic residues" evidence="17">
    <location>
        <begin position="180"/>
        <end position="194"/>
    </location>
</feature>
<keyword evidence="9" id="KW-0479">Metal-binding</keyword>
<evidence type="ECO:0000256" key="17">
    <source>
        <dbReference type="SAM" id="MobiDB-lite"/>
    </source>
</evidence>
<dbReference type="Proteomes" id="UP000267821">
    <property type="component" value="Unassembled WGS sequence"/>
</dbReference>
<evidence type="ECO:0000259" key="18">
    <source>
        <dbReference type="Pfam" id="PF13649"/>
    </source>
</evidence>
<evidence type="ECO:0000313" key="22">
    <source>
        <dbReference type="Proteomes" id="UP000267821"/>
    </source>
</evidence>
<dbReference type="OrthoDB" id="7848332at2759"/>
<evidence type="ECO:0000256" key="3">
    <source>
        <dbReference type="ARBA" id="ARBA00011925"/>
    </source>
</evidence>
<keyword evidence="7 15" id="KW-0808">Transferase</keyword>
<dbReference type="SUPFAM" id="SSF57667">
    <property type="entry name" value="beta-beta-alpha zinc fingers"/>
    <property type="match status" value="1"/>
</dbReference>
<sequence length="586" mass="66622">MVSDYSDIDHNGDQIVSDEEGWESAEDDMGNDETPSQCLFCTLVCPSTKKVLDHCRQHHSFDLKTVREKLDLDFYYTIKLINYIRHRIITSHDAAPEVIRDIELGTARPALSEDKYLQPVLEDDPLLFSFEDEDDDDDDLKLSADKRVNFLEEQLDKLKSEFAEYQEMVRRNFAETLKERIESTSEEGPSKSQEKAVATDGIKEVAKKDRDDDSHYFTSYAGNDIHETMLKDTVRTEGYRDFIYGNKHLFKDKVVLDVGCGTGILSMFCAKAGAKKVIGVDNSDIIDKARANVFENKLDGIITLIRGKIEEVTLPVKKVDIIVSEWMGYCLLYEAMLDSVLHARDKYLEPITGIMVPSHINLAISTLSDSELINDRVNFWNEVYGFKMTAMKEKIDEDVVVTGLGMRSLSSTPVTFCHLPLGTVTVEDLSFIRPFELIVDGGGDGTKKGEEGTEEEGWQELDRLDGFVIYFDTFFLPHPPPYSASAISSSSRSETWEYYDHKTGGRGVTFTTGPYRTVTHWQQGVLLINQDNLLEEVVKKGDKVMGKVEYRKSESNSRELKIGMSWTLQRGNGAIECERKQLWHMR</sequence>
<evidence type="ECO:0000256" key="7">
    <source>
        <dbReference type="ARBA" id="ARBA00022679"/>
    </source>
</evidence>
<dbReference type="Pfam" id="PF22528">
    <property type="entry name" value="PRMT_C"/>
    <property type="match status" value="2"/>
</dbReference>
<dbReference type="InterPro" id="IPR055135">
    <property type="entry name" value="PRMT_dom"/>
</dbReference>
<comment type="catalytic activity">
    <reaction evidence="13">
        <text>L-arginyl-[protein] + 2 S-adenosyl-L-methionine = N(omega),N(omega)-dimethyl-L-arginyl-[protein] + 2 S-adenosyl-L-homocysteine + 2 H(+)</text>
        <dbReference type="Rhea" id="RHEA:48096"/>
        <dbReference type="Rhea" id="RHEA-COMP:10532"/>
        <dbReference type="Rhea" id="RHEA-COMP:11991"/>
        <dbReference type="ChEBI" id="CHEBI:15378"/>
        <dbReference type="ChEBI" id="CHEBI:29965"/>
        <dbReference type="ChEBI" id="CHEBI:57856"/>
        <dbReference type="ChEBI" id="CHEBI:59789"/>
        <dbReference type="ChEBI" id="CHEBI:61897"/>
        <dbReference type="EC" id="2.1.1.319"/>
    </reaction>
    <physiologicalReaction direction="left-to-right" evidence="13">
        <dbReference type="Rhea" id="RHEA:48097"/>
    </physiologicalReaction>
</comment>
<feature type="coiled-coil region" evidence="16">
    <location>
        <begin position="141"/>
        <end position="168"/>
    </location>
</feature>
<dbReference type="SUPFAM" id="SSF53335">
    <property type="entry name" value="S-adenosyl-L-methionine-dependent methyltransferases"/>
    <property type="match status" value="1"/>
</dbReference>
<dbReference type="CDD" id="cd02440">
    <property type="entry name" value="AdoMet_MTases"/>
    <property type="match status" value="1"/>
</dbReference>
<keyword evidence="8 15" id="KW-0949">S-adenosyl-L-methionine</keyword>
<dbReference type="GO" id="GO:0005634">
    <property type="term" value="C:nucleus"/>
    <property type="evidence" value="ECO:0007669"/>
    <property type="project" value="UniProtKB-SubCell"/>
</dbReference>
<evidence type="ECO:0000259" key="19">
    <source>
        <dbReference type="Pfam" id="PF21137"/>
    </source>
</evidence>
<evidence type="ECO:0000256" key="11">
    <source>
        <dbReference type="ARBA" id="ARBA00022833"/>
    </source>
</evidence>
<dbReference type="STRING" id="1051890.A0A3N4LQ38"/>
<dbReference type="PROSITE" id="PS51678">
    <property type="entry name" value="SAM_MT_PRMT"/>
    <property type="match status" value="1"/>
</dbReference>
<name>A0A3N4LQ38_9PEZI</name>
<organism evidence="21 22">
    <name type="scientific">Terfezia boudieri ATCC MYA-4762</name>
    <dbReference type="NCBI Taxonomy" id="1051890"/>
    <lineage>
        <taxon>Eukaryota</taxon>
        <taxon>Fungi</taxon>
        <taxon>Dikarya</taxon>
        <taxon>Ascomycota</taxon>
        <taxon>Pezizomycotina</taxon>
        <taxon>Pezizomycetes</taxon>
        <taxon>Pezizales</taxon>
        <taxon>Pezizaceae</taxon>
        <taxon>Terfezia</taxon>
    </lineage>
</organism>
<keyword evidence="22" id="KW-1185">Reference proteome</keyword>
<evidence type="ECO:0000313" key="21">
    <source>
        <dbReference type="EMBL" id="RPB23639.1"/>
    </source>
</evidence>
<evidence type="ECO:0000256" key="14">
    <source>
        <dbReference type="ARBA" id="ARBA00049303"/>
    </source>
</evidence>
<comment type="subcellular location">
    <subcellularLocation>
        <location evidence="2">Cytoplasm</location>
        <location evidence="2">Cytosol</location>
    </subcellularLocation>
    <subcellularLocation>
        <location evidence="1">Nucleus</location>
    </subcellularLocation>
</comment>